<dbReference type="Proteomes" id="UP000724148">
    <property type="component" value="Unassembled WGS sequence"/>
</dbReference>
<accession>A0A931SBN9</accession>
<evidence type="ECO:0000256" key="2">
    <source>
        <dbReference type="ARBA" id="ARBA00023163"/>
    </source>
</evidence>
<feature type="region of interest" description="Disordered" evidence="3">
    <location>
        <begin position="113"/>
        <end position="160"/>
    </location>
</feature>
<keyword evidence="1" id="KW-0805">Transcription regulation</keyword>
<comment type="caution">
    <text evidence="5">The sequence shown here is derived from an EMBL/GenBank/DDBJ whole genome shotgun (WGS) entry which is preliminary data.</text>
</comment>
<evidence type="ECO:0000256" key="3">
    <source>
        <dbReference type="SAM" id="MobiDB-lite"/>
    </source>
</evidence>
<keyword evidence="2" id="KW-0804">Transcription</keyword>
<dbReference type="SUPFAM" id="SSF46785">
    <property type="entry name" value="Winged helix' DNA-binding domain"/>
    <property type="match status" value="1"/>
</dbReference>
<feature type="domain" description="HTH deoR-type" evidence="4">
    <location>
        <begin position="201"/>
        <end position="249"/>
    </location>
</feature>
<protein>
    <submittedName>
        <fullName evidence="5">DeoR family transcriptional regulator</fullName>
    </submittedName>
</protein>
<name>A0A931SBN9_9BACT</name>
<dbReference type="InterPro" id="IPR036388">
    <property type="entry name" value="WH-like_DNA-bd_sf"/>
</dbReference>
<organism evidence="5 6">
    <name type="scientific">Candidatus Sungiibacteriota bacterium</name>
    <dbReference type="NCBI Taxonomy" id="2750080"/>
    <lineage>
        <taxon>Bacteria</taxon>
        <taxon>Candidatus Sungiibacteriota</taxon>
    </lineage>
</organism>
<dbReference type="InterPro" id="IPR036390">
    <property type="entry name" value="WH_DNA-bd_sf"/>
</dbReference>
<proteinExistence type="predicted"/>
<dbReference type="GO" id="GO:0003700">
    <property type="term" value="F:DNA-binding transcription factor activity"/>
    <property type="evidence" value="ECO:0007669"/>
    <property type="project" value="InterPro"/>
</dbReference>
<evidence type="ECO:0000313" key="6">
    <source>
        <dbReference type="Proteomes" id="UP000724148"/>
    </source>
</evidence>
<evidence type="ECO:0000313" key="5">
    <source>
        <dbReference type="EMBL" id="MBI2096959.1"/>
    </source>
</evidence>
<sequence>MNDSRKLPLALRRQVYTCALSIYGAFEPLPERGVLVQDIESATNRLLTKTAAYRIADVRDKILKDIIQELRGIKALLGIVRDIPILERHPAGQLFKEAAELESAFDNALGAYQRERDEKEAPPGPSSTPATENFKRRSEETAYPKNSEGLAEGSSGDEKDIKDIARDAKQNTEETNWAIPQLAAEDSLNKNISARDAVSLRQEAITEVLKRREKISIGELGRLFSGRVGLKTLQRDLQELIDKGVVVRNGERRWALYSIHQQAP</sequence>
<dbReference type="InterPro" id="IPR001034">
    <property type="entry name" value="DeoR_HTH"/>
</dbReference>
<dbReference type="AlphaFoldDB" id="A0A931SBN9"/>
<feature type="compositionally biased region" description="Basic and acidic residues" evidence="3">
    <location>
        <begin position="133"/>
        <end position="142"/>
    </location>
</feature>
<evidence type="ECO:0000259" key="4">
    <source>
        <dbReference type="Pfam" id="PF08220"/>
    </source>
</evidence>
<reference evidence="5" key="1">
    <citation type="submission" date="2020-07" db="EMBL/GenBank/DDBJ databases">
        <title>Huge and variable diversity of episymbiotic CPR bacteria and DPANN archaea in groundwater ecosystems.</title>
        <authorList>
            <person name="He C.Y."/>
            <person name="Keren R."/>
            <person name="Whittaker M."/>
            <person name="Farag I.F."/>
            <person name="Doudna J."/>
            <person name="Cate J.H.D."/>
            <person name="Banfield J.F."/>
        </authorList>
    </citation>
    <scope>NUCLEOTIDE SEQUENCE</scope>
    <source>
        <strain evidence="5">NC_groundwater_193_Ag_S-0.1um_51_7</strain>
    </source>
</reference>
<dbReference type="EMBL" id="JACOZA010000063">
    <property type="protein sequence ID" value="MBI2096959.1"/>
    <property type="molecule type" value="Genomic_DNA"/>
</dbReference>
<evidence type="ECO:0000256" key="1">
    <source>
        <dbReference type="ARBA" id="ARBA00023015"/>
    </source>
</evidence>
<gene>
    <name evidence="5" type="ORF">HYT40_02280</name>
</gene>
<dbReference type="Gene3D" id="1.10.10.10">
    <property type="entry name" value="Winged helix-like DNA-binding domain superfamily/Winged helix DNA-binding domain"/>
    <property type="match status" value="1"/>
</dbReference>
<dbReference type="Pfam" id="PF08220">
    <property type="entry name" value="HTH_DeoR"/>
    <property type="match status" value="1"/>
</dbReference>